<sequence>MNMKHFPSTVGVPRLDPPPMGSVVQMAKSWQQLTYGFEGSESKEEEGKQVTDMGLKEEFEEYAEKAKALPETISNENKLILYANYKQATVGPVNTTRPGMFNIKDRAKWDAWKIAEGKSTDEAMSDYITKVKQLQEEVAASVAT</sequence>
<evidence type="ECO:0000313" key="2">
    <source>
        <dbReference type="Proteomes" id="UP001234297"/>
    </source>
</evidence>
<accession>A0ACC2KZ26</accession>
<dbReference type="EMBL" id="CM056814">
    <property type="protein sequence ID" value="KAJ8626054.1"/>
    <property type="molecule type" value="Genomic_DNA"/>
</dbReference>
<organism evidence="1 2">
    <name type="scientific">Persea americana</name>
    <name type="common">Avocado</name>
    <dbReference type="NCBI Taxonomy" id="3435"/>
    <lineage>
        <taxon>Eukaryota</taxon>
        <taxon>Viridiplantae</taxon>
        <taxon>Streptophyta</taxon>
        <taxon>Embryophyta</taxon>
        <taxon>Tracheophyta</taxon>
        <taxon>Spermatophyta</taxon>
        <taxon>Magnoliopsida</taxon>
        <taxon>Magnoliidae</taxon>
        <taxon>Laurales</taxon>
        <taxon>Lauraceae</taxon>
        <taxon>Persea</taxon>
    </lineage>
</organism>
<keyword evidence="2" id="KW-1185">Reference proteome</keyword>
<protein>
    <submittedName>
        <fullName evidence="1">Uncharacterized protein</fullName>
    </submittedName>
</protein>
<gene>
    <name evidence="1" type="ORF">MRB53_019361</name>
</gene>
<reference evidence="1 2" key="1">
    <citation type="journal article" date="2022" name="Hortic Res">
        <title>A haplotype resolved chromosomal level avocado genome allows analysis of novel avocado genes.</title>
        <authorList>
            <person name="Nath O."/>
            <person name="Fletcher S.J."/>
            <person name="Hayward A."/>
            <person name="Shaw L.M."/>
            <person name="Masouleh A.K."/>
            <person name="Furtado A."/>
            <person name="Henry R.J."/>
            <person name="Mitter N."/>
        </authorList>
    </citation>
    <scope>NUCLEOTIDE SEQUENCE [LARGE SCALE GENOMIC DNA]</scope>
    <source>
        <strain evidence="2">cv. Hass</strain>
    </source>
</reference>
<evidence type="ECO:0000313" key="1">
    <source>
        <dbReference type="EMBL" id="KAJ8626054.1"/>
    </source>
</evidence>
<dbReference type="Proteomes" id="UP001234297">
    <property type="component" value="Chromosome 6"/>
</dbReference>
<name>A0ACC2KZ26_PERAE</name>
<proteinExistence type="predicted"/>
<comment type="caution">
    <text evidence="1">The sequence shown here is derived from an EMBL/GenBank/DDBJ whole genome shotgun (WGS) entry which is preliminary data.</text>
</comment>